<keyword evidence="5 7" id="KW-0446">Lipid-binding</keyword>
<keyword evidence="3 7" id="KW-0547">Nucleotide-binding</keyword>
<dbReference type="PRINTS" id="PR00051">
    <property type="entry name" value="DNAA"/>
</dbReference>
<dbReference type="GO" id="GO:0003688">
    <property type="term" value="F:DNA replication origin binding"/>
    <property type="evidence" value="ECO:0007669"/>
    <property type="project" value="UniProtKB-UniRule"/>
</dbReference>
<keyword evidence="4 7" id="KW-0067">ATP-binding</keyword>
<dbReference type="HAMAP" id="MF_00377">
    <property type="entry name" value="DnaA_bact"/>
    <property type="match status" value="1"/>
</dbReference>
<dbReference type="SUPFAM" id="SSF48295">
    <property type="entry name" value="TrpR-like"/>
    <property type="match status" value="1"/>
</dbReference>
<dbReference type="InterPro" id="IPR038454">
    <property type="entry name" value="DnaA_N_sf"/>
</dbReference>
<comment type="function">
    <text evidence="7 9">Plays an essential role in the initiation and regulation of chromosomal replication. ATP-DnaA binds to the origin of replication (oriC) to initiate formation of the DNA replication initiation complex once per cell cycle. Binds the DnaA box (a 9 base pair repeat at the origin) and separates the double-stranded (ds)DNA. Forms a right-handed helical filament on oriC DNA; dsDNA binds to the exterior of the filament while single-stranded (ss)DNA is stabiized in the filament's interior. The ATP-DnaA-oriC complex binds and stabilizes one strand of the AT-rich DNA unwinding element (DUE), permitting loading of DNA polymerase. After initiation quickly degrades to an ADP-DnaA complex that is not apt for DNA replication. Binds acidic phospholipids.</text>
</comment>
<sequence>MDRIWTSVKTLLKEKIPGHSYRMWIEPIAFFEKKAGAVVLACPNQFSKKRISDHYGHLIEDAFSSEAGRAVKVRWVVGPTPAESVREDPKGRQMKLPDMDPPANCGHLLRKDFTFDQFVVGKNSDFAYSAALSLAARNQGNQNALYLLSKTGMGKSHLSQAVGHHILDTFPRERVYYITAEDFMNEMTDSYRSSNIHGFKEKYRQKCDVLLLEDVHFLSGKNGTQEELSNTLESLMNANKKIIYSSCYLPSDIPKLNDKLKSRLSCGLISKIDTPDYKTRLRILKRTAATSKYTISDEVCQYLASELTEDVRQLKSGFIGVTAKASLLGSEVDLALARSVVKNIVTSRQGITLDSIKRLVCKYYNVSLTDLTSRSRRQAIVRPRQVAMYLSRQYTDHSLQTIGKSFNRYHATTLHALKTVEKGVQENGPFQKHVEFLSERLENGKG</sequence>
<organism evidence="12 13">
    <name type="scientific">Desulfosarcina alkanivorans</name>
    <dbReference type="NCBI Taxonomy" id="571177"/>
    <lineage>
        <taxon>Bacteria</taxon>
        <taxon>Pseudomonadati</taxon>
        <taxon>Thermodesulfobacteriota</taxon>
        <taxon>Desulfobacteria</taxon>
        <taxon>Desulfobacterales</taxon>
        <taxon>Desulfosarcinaceae</taxon>
        <taxon>Desulfosarcina</taxon>
    </lineage>
</organism>
<evidence type="ECO:0000256" key="3">
    <source>
        <dbReference type="ARBA" id="ARBA00022741"/>
    </source>
</evidence>
<dbReference type="PANTHER" id="PTHR30050">
    <property type="entry name" value="CHROMOSOMAL REPLICATION INITIATOR PROTEIN DNAA"/>
    <property type="match status" value="1"/>
</dbReference>
<feature type="binding site" evidence="7">
    <location>
        <position position="155"/>
    </location>
    <ligand>
        <name>ATP</name>
        <dbReference type="ChEBI" id="CHEBI:30616"/>
    </ligand>
</feature>
<keyword evidence="13" id="KW-1185">Reference proteome</keyword>
<evidence type="ECO:0000256" key="1">
    <source>
        <dbReference type="ARBA" id="ARBA00022490"/>
    </source>
</evidence>
<dbReference type="GO" id="GO:0006275">
    <property type="term" value="P:regulation of DNA replication"/>
    <property type="evidence" value="ECO:0007669"/>
    <property type="project" value="UniProtKB-UniRule"/>
</dbReference>
<dbReference type="GO" id="GO:0005524">
    <property type="term" value="F:ATP binding"/>
    <property type="evidence" value="ECO:0007669"/>
    <property type="project" value="UniProtKB-UniRule"/>
</dbReference>
<dbReference type="Proteomes" id="UP000427906">
    <property type="component" value="Chromosome"/>
</dbReference>
<feature type="binding site" evidence="7">
    <location>
        <position position="156"/>
    </location>
    <ligand>
        <name>ATP</name>
        <dbReference type="ChEBI" id="CHEBI:30616"/>
    </ligand>
</feature>
<comment type="similarity">
    <text evidence="7 10">Belongs to the DnaA family.</text>
</comment>
<feature type="binding site" evidence="7">
    <location>
        <position position="154"/>
    </location>
    <ligand>
        <name>ATP</name>
        <dbReference type="ChEBI" id="CHEBI:30616"/>
    </ligand>
</feature>
<dbReference type="AlphaFoldDB" id="A0A5K7YH97"/>
<evidence type="ECO:0000256" key="8">
    <source>
        <dbReference type="NCBIfam" id="TIGR00362"/>
    </source>
</evidence>
<feature type="region of interest" description="Domain IV, binds dsDNA" evidence="7">
    <location>
        <begin position="326"/>
        <end position="446"/>
    </location>
</feature>
<dbReference type="InterPro" id="IPR013159">
    <property type="entry name" value="DnaA_C"/>
</dbReference>
<evidence type="ECO:0000259" key="11">
    <source>
        <dbReference type="SMART" id="SM00760"/>
    </source>
</evidence>
<dbReference type="Gene3D" id="3.40.50.300">
    <property type="entry name" value="P-loop containing nucleotide triphosphate hydrolases"/>
    <property type="match status" value="1"/>
</dbReference>
<proteinExistence type="inferred from homology"/>
<evidence type="ECO:0000313" key="12">
    <source>
        <dbReference type="EMBL" id="BBO66071.1"/>
    </source>
</evidence>
<dbReference type="CDD" id="cd00009">
    <property type="entry name" value="AAA"/>
    <property type="match status" value="1"/>
</dbReference>
<dbReference type="PANTHER" id="PTHR30050:SF2">
    <property type="entry name" value="CHROMOSOMAL REPLICATION INITIATOR PROTEIN DNAA"/>
    <property type="match status" value="1"/>
</dbReference>
<comment type="subunit">
    <text evidence="7">Oligomerizes as a right-handed, spiral filament on DNA at oriC.</text>
</comment>
<dbReference type="EMBL" id="AP021874">
    <property type="protein sequence ID" value="BBO66071.1"/>
    <property type="molecule type" value="Genomic_DNA"/>
</dbReference>
<protein>
    <recommendedName>
        <fullName evidence="7 8">Chromosomal replication initiator protein DnaA</fullName>
    </recommendedName>
</protein>
<keyword evidence="6 7" id="KW-0238">DNA-binding</keyword>
<feature type="domain" description="Chromosomal replication initiator DnaA C-terminal" evidence="11">
    <location>
        <begin position="352"/>
        <end position="420"/>
    </location>
</feature>
<dbReference type="GO" id="GO:0005886">
    <property type="term" value="C:plasma membrane"/>
    <property type="evidence" value="ECO:0007669"/>
    <property type="project" value="TreeGrafter"/>
</dbReference>
<dbReference type="OrthoDB" id="9807019at2"/>
<dbReference type="InterPro" id="IPR013317">
    <property type="entry name" value="DnaA_dom"/>
</dbReference>
<evidence type="ECO:0000256" key="9">
    <source>
        <dbReference type="RuleBase" id="RU000577"/>
    </source>
</evidence>
<gene>
    <name evidence="7 12" type="primary">dnaA</name>
    <name evidence="12" type="ORF">DSCA_00010</name>
</gene>
<dbReference type="Pfam" id="PF08299">
    <property type="entry name" value="Bac_DnaA_C"/>
    <property type="match status" value="1"/>
</dbReference>
<dbReference type="GO" id="GO:0008289">
    <property type="term" value="F:lipid binding"/>
    <property type="evidence" value="ECO:0007669"/>
    <property type="project" value="UniProtKB-KW"/>
</dbReference>
<keyword evidence="2 7" id="KW-0235">DNA replication</keyword>
<accession>A0A5K7YH97</accession>
<dbReference type="SUPFAM" id="SSF52540">
    <property type="entry name" value="P-loop containing nucleoside triphosphate hydrolases"/>
    <property type="match status" value="1"/>
</dbReference>
<evidence type="ECO:0000256" key="5">
    <source>
        <dbReference type="ARBA" id="ARBA00023121"/>
    </source>
</evidence>
<dbReference type="Gene3D" id="1.10.1750.10">
    <property type="match status" value="1"/>
</dbReference>
<dbReference type="InterPro" id="IPR010921">
    <property type="entry name" value="Trp_repressor/repl_initiator"/>
</dbReference>
<dbReference type="InterPro" id="IPR027417">
    <property type="entry name" value="P-loop_NTPase"/>
</dbReference>
<feature type="binding site" evidence="7">
    <location>
        <position position="152"/>
    </location>
    <ligand>
        <name>ATP</name>
        <dbReference type="ChEBI" id="CHEBI:30616"/>
    </ligand>
</feature>
<dbReference type="NCBIfam" id="TIGR00362">
    <property type="entry name" value="DnaA"/>
    <property type="match status" value="1"/>
</dbReference>
<dbReference type="SMART" id="SM00760">
    <property type="entry name" value="Bac_DnaA_C"/>
    <property type="match status" value="1"/>
</dbReference>
<comment type="subcellular location">
    <subcellularLocation>
        <location evidence="7">Cytoplasm</location>
    </subcellularLocation>
</comment>
<dbReference type="CDD" id="cd06571">
    <property type="entry name" value="Bac_DnaA_C"/>
    <property type="match status" value="1"/>
</dbReference>
<dbReference type="RefSeq" id="WP_155314497.1">
    <property type="nucleotide sequence ID" value="NZ_AP021874.1"/>
</dbReference>
<dbReference type="InterPro" id="IPR020591">
    <property type="entry name" value="Chromosome_initiator_DnaA-like"/>
</dbReference>
<dbReference type="InterPro" id="IPR024633">
    <property type="entry name" value="DnaA_N_dom"/>
</dbReference>
<dbReference type="Pfam" id="PF00308">
    <property type="entry name" value="Bac_DnaA"/>
    <property type="match status" value="1"/>
</dbReference>
<evidence type="ECO:0000256" key="6">
    <source>
        <dbReference type="ARBA" id="ARBA00023125"/>
    </source>
</evidence>
<dbReference type="InterPro" id="IPR001957">
    <property type="entry name" value="Chromosome_initiator_DnaA"/>
</dbReference>
<name>A0A5K7YH97_9BACT</name>
<dbReference type="Gene3D" id="1.10.8.60">
    <property type="match status" value="1"/>
</dbReference>
<comment type="domain">
    <text evidence="7">Domain I is involved in oligomerization and binding regulators, domain II is flexibile and of varying length in different bacteria, domain III forms the AAA+ region, while domain IV binds dsDNA.</text>
</comment>
<evidence type="ECO:0000256" key="10">
    <source>
        <dbReference type="RuleBase" id="RU004227"/>
    </source>
</evidence>
<evidence type="ECO:0000313" key="13">
    <source>
        <dbReference type="Proteomes" id="UP000427906"/>
    </source>
</evidence>
<dbReference type="Gene3D" id="3.30.300.180">
    <property type="match status" value="1"/>
</dbReference>
<evidence type="ECO:0000256" key="2">
    <source>
        <dbReference type="ARBA" id="ARBA00022705"/>
    </source>
</evidence>
<evidence type="ECO:0000256" key="7">
    <source>
        <dbReference type="HAMAP-Rule" id="MF_00377"/>
    </source>
</evidence>
<evidence type="ECO:0000256" key="4">
    <source>
        <dbReference type="ARBA" id="ARBA00022840"/>
    </source>
</evidence>
<dbReference type="GO" id="GO:0005737">
    <property type="term" value="C:cytoplasm"/>
    <property type="evidence" value="ECO:0007669"/>
    <property type="project" value="UniProtKB-SubCell"/>
</dbReference>
<dbReference type="GO" id="GO:0006270">
    <property type="term" value="P:DNA replication initiation"/>
    <property type="evidence" value="ECO:0007669"/>
    <property type="project" value="UniProtKB-UniRule"/>
</dbReference>
<comment type="caution">
    <text evidence="7">Lacks conserved residue(s) required for the propagation of feature annotation.</text>
</comment>
<dbReference type="Pfam" id="PF11638">
    <property type="entry name" value="DnaA_N"/>
    <property type="match status" value="1"/>
</dbReference>
<keyword evidence="1 7" id="KW-0963">Cytoplasm</keyword>
<reference evidence="12 13" key="1">
    <citation type="submission" date="2019-11" db="EMBL/GenBank/DDBJ databases">
        <title>Comparative genomics of hydrocarbon-degrading Desulfosarcina strains.</title>
        <authorList>
            <person name="Watanabe M."/>
            <person name="Kojima H."/>
            <person name="Fukui M."/>
        </authorList>
    </citation>
    <scope>NUCLEOTIDE SEQUENCE [LARGE SCALE GENOMIC DNA]</scope>
    <source>
        <strain evidence="12 13">PL12</strain>
    </source>
</reference>
<feature type="region of interest" description="Domain I, interacts with DnaA modulators" evidence="7">
    <location>
        <begin position="1"/>
        <end position="79"/>
    </location>
</feature>
<dbReference type="KEGG" id="dalk:DSCA_00010"/>